<dbReference type="GeneID" id="87863746"/>
<evidence type="ECO:0000313" key="2">
    <source>
        <dbReference type="EMBL" id="KAK3347760.1"/>
    </source>
</evidence>
<gene>
    <name evidence="2" type="ORF">B0H65DRAFT_461347</name>
</gene>
<comment type="caution">
    <text evidence="2">The sequence shown here is derived from an EMBL/GenBank/DDBJ whole genome shotgun (WGS) entry which is preliminary data.</text>
</comment>
<reference evidence="2" key="1">
    <citation type="journal article" date="2023" name="Mol. Phylogenet. Evol.">
        <title>Genome-scale phylogeny and comparative genomics of the fungal order Sordariales.</title>
        <authorList>
            <person name="Hensen N."/>
            <person name="Bonometti L."/>
            <person name="Westerberg I."/>
            <person name="Brannstrom I.O."/>
            <person name="Guillou S."/>
            <person name="Cros-Aarteil S."/>
            <person name="Calhoun S."/>
            <person name="Haridas S."/>
            <person name="Kuo A."/>
            <person name="Mondo S."/>
            <person name="Pangilinan J."/>
            <person name="Riley R."/>
            <person name="LaButti K."/>
            <person name="Andreopoulos B."/>
            <person name="Lipzen A."/>
            <person name="Chen C."/>
            <person name="Yan M."/>
            <person name="Daum C."/>
            <person name="Ng V."/>
            <person name="Clum A."/>
            <person name="Steindorff A."/>
            <person name="Ohm R.A."/>
            <person name="Martin F."/>
            <person name="Silar P."/>
            <person name="Natvig D.O."/>
            <person name="Lalanne C."/>
            <person name="Gautier V."/>
            <person name="Ament-Velasquez S.L."/>
            <person name="Kruys A."/>
            <person name="Hutchinson M.I."/>
            <person name="Powell A.J."/>
            <person name="Barry K."/>
            <person name="Miller A.N."/>
            <person name="Grigoriev I.V."/>
            <person name="Debuchy R."/>
            <person name="Gladieux P."/>
            <person name="Hiltunen Thoren M."/>
            <person name="Johannesson H."/>
        </authorList>
    </citation>
    <scope>NUCLEOTIDE SEQUENCE</scope>
    <source>
        <strain evidence="2">CBS 560.94</strain>
    </source>
</reference>
<keyword evidence="1" id="KW-0812">Transmembrane</keyword>
<proteinExistence type="predicted"/>
<dbReference type="Proteomes" id="UP001278500">
    <property type="component" value="Unassembled WGS sequence"/>
</dbReference>
<feature type="transmembrane region" description="Helical" evidence="1">
    <location>
        <begin position="29"/>
        <end position="46"/>
    </location>
</feature>
<evidence type="ECO:0000313" key="3">
    <source>
        <dbReference type="Proteomes" id="UP001278500"/>
    </source>
</evidence>
<dbReference type="EMBL" id="JAUEPP010000003">
    <property type="protein sequence ID" value="KAK3347760.1"/>
    <property type="molecule type" value="Genomic_DNA"/>
</dbReference>
<sequence length="66" mass="8113">FWFLLLVSAFGFWFWLFWRLTIEDECFGFCFWFLLLGFGFLPFLAFDYRGWDFAFCLCLLACGFWV</sequence>
<organism evidence="2 3">
    <name type="scientific">Neurospora tetraspora</name>
    <dbReference type="NCBI Taxonomy" id="94610"/>
    <lineage>
        <taxon>Eukaryota</taxon>
        <taxon>Fungi</taxon>
        <taxon>Dikarya</taxon>
        <taxon>Ascomycota</taxon>
        <taxon>Pezizomycotina</taxon>
        <taxon>Sordariomycetes</taxon>
        <taxon>Sordariomycetidae</taxon>
        <taxon>Sordariales</taxon>
        <taxon>Sordariaceae</taxon>
        <taxon>Neurospora</taxon>
    </lineage>
</organism>
<reference evidence="2" key="2">
    <citation type="submission" date="2023-06" db="EMBL/GenBank/DDBJ databases">
        <authorList>
            <consortium name="Lawrence Berkeley National Laboratory"/>
            <person name="Haridas S."/>
            <person name="Hensen N."/>
            <person name="Bonometti L."/>
            <person name="Westerberg I."/>
            <person name="Brannstrom I.O."/>
            <person name="Guillou S."/>
            <person name="Cros-Aarteil S."/>
            <person name="Calhoun S."/>
            <person name="Kuo A."/>
            <person name="Mondo S."/>
            <person name="Pangilinan J."/>
            <person name="Riley R."/>
            <person name="Labutti K."/>
            <person name="Andreopoulos B."/>
            <person name="Lipzen A."/>
            <person name="Chen C."/>
            <person name="Yanf M."/>
            <person name="Daum C."/>
            <person name="Ng V."/>
            <person name="Clum A."/>
            <person name="Steindorff A."/>
            <person name="Ohm R."/>
            <person name="Martin F."/>
            <person name="Silar P."/>
            <person name="Natvig D."/>
            <person name="Lalanne C."/>
            <person name="Gautier V."/>
            <person name="Ament-Velasquez S.L."/>
            <person name="Kruys A."/>
            <person name="Hutchinson M.I."/>
            <person name="Powell A.J."/>
            <person name="Barry K."/>
            <person name="Miller A.N."/>
            <person name="Grigoriev I.V."/>
            <person name="Debuchy R."/>
            <person name="Gladieux P."/>
            <person name="Thoren M.H."/>
            <person name="Johannesson H."/>
        </authorList>
    </citation>
    <scope>NUCLEOTIDE SEQUENCE</scope>
    <source>
        <strain evidence="2">CBS 560.94</strain>
    </source>
</reference>
<keyword evidence="1" id="KW-0472">Membrane</keyword>
<dbReference type="AlphaFoldDB" id="A0AAE0JH48"/>
<feature type="non-terminal residue" evidence="2">
    <location>
        <position position="1"/>
    </location>
</feature>
<accession>A0AAE0JH48</accession>
<keyword evidence="3" id="KW-1185">Reference proteome</keyword>
<evidence type="ECO:0000256" key="1">
    <source>
        <dbReference type="SAM" id="Phobius"/>
    </source>
</evidence>
<dbReference type="RefSeq" id="XP_062682842.1">
    <property type="nucleotide sequence ID" value="XM_062826592.1"/>
</dbReference>
<name>A0AAE0JH48_9PEZI</name>
<protein>
    <submittedName>
        <fullName evidence="2">Uncharacterized protein</fullName>
    </submittedName>
</protein>
<keyword evidence="1" id="KW-1133">Transmembrane helix</keyword>